<dbReference type="EMBL" id="JAGRRH010000014">
    <property type="protein sequence ID" value="KAG7358700.1"/>
    <property type="molecule type" value="Genomic_DNA"/>
</dbReference>
<feature type="region of interest" description="Disordered" evidence="1">
    <location>
        <begin position="49"/>
        <end position="90"/>
    </location>
</feature>
<feature type="compositionally biased region" description="Pro residues" evidence="1">
    <location>
        <begin position="291"/>
        <end position="302"/>
    </location>
</feature>
<dbReference type="AlphaFoldDB" id="A0A9K3LAC9"/>
<protein>
    <submittedName>
        <fullName evidence="2">Uncharacterized protein</fullName>
    </submittedName>
</protein>
<feature type="compositionally biased region" description="Polar residues" evidence="1">
    <location>
        <begin position="49"/>
        <end position="80"/>
    </location>
</feature>
<feature type="compositionally biased region" description="Polar residues" evidence="1">
    <location>
        <begin position="252"/>
        <end position="261"/>
    </location>
</feature>
<comment type="caution">
    <text evidence="2">The sequence shown here is derived from an EMBL/GenBank/DDBJ whole genome shotgun (WGS) entry which is preliminary data.</text>
</comment>
<evidence type="ECO:0000313" key="3">
    <source>
        <dbReference type="Proteomes" id="UP000693970"/>
    </source>
</evidence>
<evidence type="ECO:0000256" key="1">
    <source>
        <dbReference type="SAM" id="MobiDB-lite"/>
    </source>
</evidence>
<name>A0A9K3LAC9_9STRA</name>
<feature type="region of interest" description="Disordered" evidence="1">
    <location>
        <begin position="197"/>
        <end position="236"/>
    </location>
</feature>
<feature type="compositionally biased region" description="Low complexity" evidence="1">
    <location>
        <begin position="280"/>
        <end position="290"/>
    </location>
</feature>
<reference evidence="2" key="2">
    <citation type="submission" date="2021-04" db="EMBL/GenBank/DDBJ databases">
        <authorList>
            <person name="Podell S."/>
        </authorList>
    </citation>
    <scope>NUCLEOTIDE SEQUENCE</scope>
    <source>
        <strain evidence="2">Hildebrandi</strain>
    </source>
</reference>
<reference evidence="2" key="1">
    <citation type="journal article" date="2021" name="Sci. Rep.">
        <title>Diploid genomic architecture of Nitzschia inconspicua, an elite biomass production diatom.</title>
        <authorList>
            <person name="Oliver A."/>
            <person name="Podell S."/>
            <person name="Pinowska A."/>
            <person name="Traller J.C."/>
            <person name="Smith S.R."/>
            <person name="McClure R."/>
            <person name="Beliaev A."/>
            <person name="Bohutskyi P."/>
            <person name="Hill E.A."/>
            <person name="Rabines A."/>
            <person name="Zheng H."/>
            <person name="Allen L.Z."/>
            <person name="Kuo A."/>
            <person name="Grigoriev I.V."/>
            <person name="Allen A.E."/>
            <person name="Hazlebeck D."/>
            <person name="Allen E.E."/>
        </authorList>
    </citation>
    <scope>NUCLEOTIDE SEQUENCE</scope>
    <source>
        <strain evidence="2">Hildebrandi</strain>
    </source>
</reference>
<sequence>MQFLQLLVAIYHLRFLKIVQSKHQLFSFFQPIAVPTLFPKLTPQPTVAATPGTLQSSIGPNTTLSPSRESNTTMPSAVSGPTTEIPTTPAPTNICPPVPTDPPGSFPACEVCGKGKCISDIDVATVLPVSGRVIQLHRFHDVLIFFIFLFWRVSCLMFEMNGLAGNINPGVCSAATDFSASCGCGFSGIPTISPAPSATPPVVPNQTPIPSEPAMNQTSAPSQPGSNMTIAPSGTDEATIGRSETIIPTFFLTTSPASSGPTDAPDPISQTRDHAEPMLPTTTPTVSPAPTITPPPTSPPVGEPVLETLPPIISMTPTLSQQPTVPTNSPAP</sequence>
<feature type="region of interest" description="Disordered" evidence="1">
    <location>
        <begin position="252"/>
        <end position="307"/>
    </location>
</feature>
<gene>
    <name evidence="2" type="ORF">IV203_015289</name>
</gene>
<keyword evidence="3" id="KW-1185">Reference proteome</keyword>
<organism evidence="2 3">
    <name type="scientific">Nitzschia inconspicua</name>
    <dbReference type="NCBI Taxonomy" id="303405"/>
    <lineage>
        <taxon>Eukaryota</taxon>
        <taxon>Sar</taxon>
        <taxon>Stramenopiles</taxon>
        <taxon>Ochrophyta</taxon>
        <taxon>Bacillariophyta</taxon>
        <taxon>Bacillariophyceae</taxon>
        <taxon>Bacillariophycidae</taxon>
        <taxon>Bacillariales</taxon>
        <taxon>Bacillariaceae</taxon>
        <taxon>Nitzschia</taxon>
    </lineage>
</organism>
<feature type="compositionally biased region" description="Polar residues" evidence="1">
    <location>
        <begin position="205"/>
        <end position="232"/>
    </location>
</feature>
<feature type="compositionally biased region" description="Low complexity" evidence="1">
    <location>
        <begin position="81"/>
        <end position="90"/>
    </location>
</feature>
<proteinExistence type="predicted"/>
<accession>A0A9K3LAC9</accession>
<dbReference type="Proteomes" id="UP000693970">
    <property type="component" value="Unassembled WGS sequence"/>
</dbReference>
<evidence type="ECO:0000313" key="2">
    <source>
        <dbReference type="EMBL" id="KAG7358700.1"/>
    </source>
</evidence>